<dbReference type="Pfam" id="PF14322">
    <property type="entry name" value="SusD-like_3"/>
    <property type="match status" value="1"/>
</dbReference>
<dbReference type="Proteomes" id="UP001211522">
    <property type="component" value="Unassembled WGS sequence"/>
</dbReference>
<dbReference type="EMBL" id="JAQMPX010000136">
    <property type="protein sequence ID" value="MDB9140519.1"/>
    <property type="molecule type" value="Genomic_DNA"/>
</dbReference>
<dbReference type="GO" id="GO:0009279">
    <property type="term" value="C:cell outer membrane"/>
    <property type="evidence" value="ECO:0007669"/>
    <property type="project" value="UniProtKB-SubCell"/>
</dbReference>
<evidence type="ECO:0000313" key="3">
    <source>
        <dbReference type="Proteomes" id="UP001211522"/>
    </source>
</evidence>
<dbReference type="SUPFAM" id="SSF48452">
    <property type="entry name" value="TPR-like"/>
    <property type="match status" value="1"/>
</dbReference>
<dbReference type="InterPro" id="IPR011990">
    <property type="entry name" value="TPR-like_helical_dom_sf"/>
</dbReference>
<reference evidence="2" key="1">
    <citation type="submission" date="2023-01" db="EMBL/GenBank/DDBJ databases">
        <title>Human gut microbiome strain richness.</title>
        <authorList>
            <person name="Chen-Liaw A."/>
        </authorList>
    </citation>
    <scope>NUCLEOTIDE SEQUENCE</scope>
    <source>
        <strain evidence="2">D35st1_E5_D35t1_190705</strain>
    </source>
</reference>
<feature type="domain" description="SusD-like N-terminal" evidence="1">
    <location>
        <begin position="26"/>
        <end position="229"/>
    </location>
</feature>
<name>A0AAW6FB78_PARDI</name>
<comment type="caution">
    <text evidence="2">The sequence shown here is derived from an EMBL/GenBank/DDBJ whole genome shotgun (WGS) entry which is preliminary data.</text>
</comment>
<evidence type="ECO:0000313" key="2">
    <source>
        <dbReference type="EMBL" id="MDB9140519.1"/>
    </source>
</evidence>
<gene>
    <name evidence="2" type="ORF">PN612_18685</name>
</gene>
<dbReference type="AlphaFoldDB" id="A0AAW6FB78"/>
<accession>A0AAW6FB78</accession>
<dbReference type="Gene3D" id="1.25.40.390">
    <property type="match status" value="1"/>
</dbReference>
<dbReference type="InterPro" id="IPR033985">
    <property type="entry name" value="SusD-like_N"/>
</dbReference>
<organism evidence="2 3">
    <name type="scientific">Parabacteroides distasonis</name>
    <dbReference type="NCBI Taxonomy" id="823"/>
    <lineage>
        <taxon>Bacteria</taxon>
        <taxon>Pseudomonadati</taxon>
        <taxon>Bacteroidota</taxon>
        <taxon>Bacteroidia</taxon>
        <taxon>Bacteroidales</taxon>
        <taxon>Tannerellaceae</taxon>
        <taxon>Parabacteroides</taxon>
    </lineage>
</organism>
<dbReference type="PROSITE" id="PS51257">
    <property type="entry name" value="PROKAR_LIPOPROTEIN"/>
    <property type="match status" value="1"/>
</dbReference>
<protein>
    <submittedName>
        <fullName evidence="2">RagB/SusD family nutrient uptake outer membrane protein</fullName>
    </submittedName>
</protein>
<dbReference type="RefSeq" id="WP_272060164.1">
    <property type="nucleotide sequence ID" value="NZ_JAQMPX010000136.1"/>
</dbReference>
<proteinExistence type="predicted"/>
<evidence type="ECO:0000259" key="1">
    <source>
        <dbReference type="Pfam" id="PF14322"/>
    </source>
</evidence>
<sequence>MNTIQIKMSTAVLLVTLMGGLTSCSDFLDEKPYGQLISENFFSNKEDLDASLNSLYSVIAASQASNNHIGTNFLAGDDISTHPSSNKQSLREFDQFSPTDNNTWMVTLWEQRFKVIKAANFIINNAGRTPEVPQETIDNAIAQARYWRAYSYFYLVTTWGKVPMMLEEKIDFNAPLETEEKIYEQILTDLKYAEEKLPPLYTEEPYGRNGINIAVSQGAAKATLAYVYMCMAGWPLNKGTEYYKMAADKAEEVIDAADEGTYYYKLLDEYSQVHSIAYNHNNPELLLGIYYNRDRTPNSIPVTDIPLEVIQHGWGDTNGEIKFWKEFPEGPRKAATYFPKIILADGQPRDWWEDPSNQREVVAPVFMKTVESATRGEEFDYTDPTSLPSNGEKTVQIIRLSQVYCWFAESTARAGQVTPKAVEMLNRVRNRADGNQTDMYNIAMSAEQLAEAAYNEHGWEMAGYYWAGLACRARDMFRMYRFKEHFEYRKQNPEIEVAPGVFRKEKVPVTGAWDDSRMYAPYPYEDAILNPNLQQ</sequence>